<dbReference type="InterPro" id="IPR021091">
    <property type="entry name" value="Mercury_ion_transport_MerF"/>
</dbReference>
<sequence length="75" mass="8054">MKSRTLLATGIVGSAITALCCFTPLLAVLLGSIGLAALLIWLDYLLIPALLFFLGLTLYALSRRDGKKGRERGCE</sequence>
<feature type="transmembrane region" description="Helical" evidence="1">
    <location>
        <begin position="44"/>
        <end position="62"/>
    </location>
</feature>
<keyword evidence="5" id="KW-1185">Reference proteome</keyword>
<keyword evidence="1" id="KW-1133">Transmembrane helix</keyword>
<dbReference type="Proteomes" id="UP000051276">
    <property type="component" value="Unassembled WGS sequence"/>
</dbReference>
<keyword evidence="1" id="KW-0812">Transmembrane</keyword>
<evidence type="ECO:0000313" key="5">
    <source>
        <dbReference type="Proteomes" id="UP000051634"/>
    </source>
</evidence>
<evidence type="ECO:0000313" key="4">
    <source>
        <dbReference type="Proteomes" id="UP000051276"/>
    </source>
</evidence>
<dbReference type="EMBL" id="LMXI01000211">
    <property type="protein sequence ID" value="KRT59077.1"/>
    <property type="molecule type" value="Genomic_DNA"/>
</dbReference>
<name>A0A0T5Z948_9GAMM</name>
<dbReference type="Proteomes" id="UP000051634">
    <property type="component" value="Unassembled WGS sequence"/>
</dbReference>
<gene>
    <name evidence="2" type="ORF">Ga0074115_1667</name>
    <name evidence="3" type="ORF">Ga0076813_14837</name>
</gene>
<feature type="transmembrane region" description="Helical" evidence="1">
    <location>
        <begin position="12"/>
        <end position="38"/>
    </location>
</feature>
<protein>
    <submittedName>
        <fullName evidence="2">Membrane transport protein MerF</fullName>
    </submittedName>
    <submittedName>
        <fullName evidence="3">Mercuric ion transport protein</fullName>
    </submittedName>
</protein>
<dbReference type="NCBIfam" id="NF033565">
    <property type="entry name" value="trans_MerF"/>
    <property type="match status" value="1"/>
</dbReference>
<dbReference type="Pfam" id="PF11431">
    <property type="entry name" value="Transport_MerF"/>
    <property type="match status" value="1"/>
</dbReference>
<organism evidence="3 4">
    <name type="scientific">endosymbiont of Ridgeia piscesae</name>
    <dbReference type="NCBI Taxonomy" id="54398"/>
    <lineage>
        <taxon>Bacteria</taxon>
        <taxon>Pseudomonadati</taxon>
        <taxon>Pseudomonadota</taxon>
        <taxon>Gammaproteobacteria</taxon>
        <taxon>sulfur-oxidizing symbionts</taxon>
    </lineage>
</organism>
<dbReference type="STRING" id="54398.Ga0074115_1667"/>
<evidence type="ECO:0000256" key="1">
    <source>
        <dbReference type="SAM" id="Phobius"/>
    </source>
</evidence>
<keyword evidence="1" id="KW-0472">Membrane</keyword>
<dbReference type="AlphaFoldDB" id="A0A0T5Z948"/>
<accession>A0A0T5Z948</accession>
<evidence type="ECO:0000313" key="2">
    <source>
        <dbReference type="EMBL" id="KRT56629.1"/>
    </source>
</evidence>
<dbReference type="EMBL" id="LDXT01000031">
    <property type="protein sequence ID" value="KRT56629.1"/>
    <property type="molecule type" value="Genomic_DNA"/>
</dbReference>
<comment type="caution">
    <text evidence="3">The sequence shown here is derived from an EMBL/GenBank/DDBJ whole genome shotgun (WGS) entry which is preliminary data.</text>
</comment>
<dbReference type="GO" id="GO:0016020">
    <property type="term" value="C:membrane"/>
    <property type="evidence" value="ECO:0007669"/>
    <property type="project" value="InterPro"/>
</dbReference>
<evidence type="ECO:0000313" key="3">
    <source>
        <dbReference type="EMBL" id="KRT59077.1"/>
    </source>
</evidence>
<reference evidence="4 5" key="1">
    <citation type="submission" date="2015-11" db="EMBL/GenBank/DDBJ databases">
        <title>The genome of Candidatus Endoriftia persephone in Ridgeia piscesae and population structure of the North Eastern Pacific vestimentiferan symbionts.</title>
        <authorList>
            <person name="Perez M."/>
            <person name="Juniper K.S."/>
        </authorList>
    </citation>
    <scope>NUCLEOTIDE SEQUENCE [LARGE SCALE GENOMIC DNA]</scope>
    <source>
        <strain evidence="3">Ind10</strain>
        <strain evidence="2">Ind11</strain>
    </source>
</reference>
<dbReference type="Gene3D" id="1.10.287.910">
    <property type="entry name" value="bacterial mercury transporter, merf"/>
    <property type="match status" value="1"/>
</dbReference>
<proteinExistence type="predicted"/>
<dbReference type="RefSeq" id="WP_057957320.1">
    <property type="nucleotide sequence ID" value="NZ_KQ557052.1"/>
</dbReference>